<feature type="transmembrane region" description="Helical" evidence="1">
    <location>
        <begin position="16"/>
        <end position="34"/>
    </location>
</feature>
<accession>A0A1S0TFF3</accession>
<organism evidence="3 4">
    <name type="scientific">Loa loa</name>
    <name type="common">Eye worm</name>
    <name type="synonym">Filaria loa</name>
    <dbReference type="NCBI Taxonomy" id="7209"/>
    <lineage>
        <taxon>Eukaryota</taxon>
        <taxon>Metazoa</taxon>
        <taxon>Ecdysozoa</taxon>
        <taxon>Nematoda</taxon>
        <taxon>Chromadorea</taxon>
        <taxon>Rhabditida</taxon>
        <taxon>Spirurina</taxon>
        <taxon>Spiruromorpha</taxon>
        <taxon>Filarioidea</taxon>
        <taxon>Onchocercidae</taxon>
        <taxon>Loa</taxon>
    </lineage>
</organism>
<dbReference type="OrthoDB" id="2985014at2759"/>
<dbReference type="CTD" id="9953577"/>
<sequence length="53" mass="6111">AVEQCSWCKCAKRWQLAILANFGFLIVFGIRCNFGAAKNHMARDYTDPWGKHH</sequence>
<proteinExistence type="predicted"/>
<name>A0A1I7VH37_LOALO</name>
<dbReference type="AlphaFoldDB" id="A0A1I7VH37"/>
<keyword evidence="1" id="KW-0472">Membrane</keyword>
<keyword evidence="1" id="KW-0812">Transmembrane</keyword>
<gene>
    <name evidence="2 4" type="ORF">LOAG_16081</name>
</gene>
<keyword evidence="3" id="KW-1185">Reference proteome</keyword>
<dbReference type="Proteomes" id="UP000095285">
    <property type="component" value="Unassembled WGS sequence"/>
</dbReference>
<dbReference type="EMBL" id="JH715990">
    <property type="protein sequence ID" value="EFO12452.1"/>
    <property type="molecule type" value="Genomic_DNA"/>
</dbReference>
<evidence type="ECO:0000313" key="3">
    <source>
        <dbReference type="Proteomes" id="UP000095285"/>
    </source>
</evidence>
<dbReference type="WBParaSite" id="EN70_2482">
    <property type="protein sequence ID" value="EN70_2482"/>
    <property type="gene ID" value="EN70_2482"/>
</dbReference>
<dbReference type="GeneID" id="9953577"/>
<dbReference type="eggNOG" id="KOG2532">
    <property type="taxonomic scope" value="Eukaryota"/>
</dbReference>
<evidence type="ECO:0000313" key="4">
    <source>
        <dbReference type="WBParaSite" id="EN70_2482"/>
    </source>
</evidence>
<reference evidence="4" key="2">
    <citation type="submission" date="2016-11" db="UniProtKB">
        <authorList>
            <consortium name="WormBaseParasite"/>
        </authorList>
    </citation>
    <scope>IDENTIFICATION</scope>
</reference>
<protein>
    <submittedName>
        <fullName evidence="4">Tetraspanin-31</fullName>
    </submittedName>
</protein>
<accession>A0A1I7VH37</accession>
<dbReference type="KEGG" id="loa:LOAG_16081"/>
<evidence type="ECO:0000313" key="2">
    <source>
        <dbReference type="EMBL" id="EFO12452.1"/>
    </source>
</evidence>
<evidence type="ECO:0000256" key="1">
    <source>
        <dbReference type="SAM" id="Phobius"/>
    </source>
</evidence>
<dbReference type="STRING" id="7209.A0A1I7VH37"/>
<reference evidence="2 3" key="1">
    <citation type="submission" date="2012-04" db="EMBL/GenBank/DDBJ databases">
        <title>The Genome Sequence of Loa loa.</title>
        <authorList>
            <consortium name="The Broad Institute Genome Sequencing Platform"/>
            <consortium name="Broad Institute Genome Sequencing Center for Infectious Disease"/>
            <person name="Nutman T.B."/>
            <person name="Fink D.L."/>
            <person name="Russ C."/>
            <person name="Young S."/>
            <person name="Zeng Q."/>
            <person name="Gargeya S."/>
            <person name="Alvarado L."/>
            <person name="Berlin A."/>
            <person name="Chapman S.B."/>
            <person name="Chen Z."/>
            <person name="Freedman E."/>
            <person name="Gellesch M."/>
            <person name="Goldberg J."/>
            <person name="Griggs A."/>
            <person name="Gujja S."/>
            <person name="Heilman E.R."/>
            <person name="Heiman D."/>
            <person name="Howarth C."/>
            <person name="Mehta T."/>
            <person name="Neiman D."/>
            <person name="Pearson M."/>
            <person name="Roberts A."/>
            <person name="Saif S."/>
            <person name="Shea T."/>
            <person name="Shenoy N."/>
            <person name="Sisk P."/>
            <person name="Stolte C."/>
            <person name="Sykes S."/>
            <person name="White J."/>
            <person name="Yandava C."/>
            <person name="Haas B."/>
            <person name="Henn M.R."/>
            <person name="Nusbaum C."/>
            <person name="Birren B."/>
        </authorList>
    </citation>
    <scope>NUCLEOTIDE SEQUENCE [LARGE SCALE GENOMIC DNA]</scope>
</reference>
<keyword evidence="1" id="KW-1133">Transmembrane helix</keyword>
<dbReference type="RefSeq" id="XP_003151617.1">
    <property type="nucleotide sequence ID" value="XM_003151569.1"/>
</dbReference>